<dbReference type="GeneID" id="18934827"/>
<proteinExistence type="predicted"/>
<name>F4SE48_MELLP</name>
<evidence type="ECO:0000313" key="3">
    <source>
        <dbReference type="Proteomes" id="UP000001072"/>
    </source>
</evidence>
<evidence type="ECO:0000256" key="1">
    <source>
        <dbReference type="SAM" id="MobiDB-lite"/>
    </source>
</evidence>
<organism evidence="3">
    <name type="scientific">Melampsora larici-populina (strain 98AG31 / pathotype 3-4-7)</name>
    <name type="common">Poplar leaf rust fungus</name>
    <dbReference type="NCBI Taxonomy" id="747676"/>
    <lineage>
        <taxon>Eukaryota</taxon>
        <taxon>Fungi</taxon>
        <taxon>Dikarya</taxon>
        <taxon>Basidiomycota</taxon>
        <taxon>Pucciniomycotina</taxon>
        <taxon>Pucciniomycetes</taxon>
        <taxon>Pucciniales</taxon>
        <taxon>Melampsoraceae</taxon>
        <taxon>Melampsora</taxon>
    </lineage>
</organism>
<accession>F4SE48</accession>
<feature type="compositionally biased region" description="Acidic residues" evidence="1">
    <location>
        <begin position="371"/>
        <end position="392"/>
    </location>
</feature>
<dbReference type="VEuPathDB" id="FungiDB:MELLADRAFT_88303"/>
<reference evidence="3" key="1">
    <citation type="journal article" date="2011" name="Proc. Natl. Acad. Sci. U.S.A.">
        <title>Obligate biotrophy features unraveled by the genomic analysis of rust fungi.</title>
        <authorList>
            <person name="Duplessis S."/>
            <person name="Cuomo C.A."/>
            <person name="Lin Y.-C."/>
            <person name="Aerts A."/>
            <person name="Tisserant E."/>
            <person name="Veneault-Fourrey C."/>
            <person name="Joly D.L."/>
            <person name="Hacquard S."/>
            <person name="Amselem J."/>
            <person name="Cantarel B.L."/>
            <person name="Chiu R."/>
            <person name="Coutinho P.M."/>
            <person name="Feau N."/>
            <person name="Field M."/>
            <person name="Frey P."/>
            <person name="Gelhaye E."/>
            <person name="Goldberg J."/>
            <person name="Grabherr M.G."/>
            <person name="Kodira C.D."/>
            <person name="Kohler A."/>
            <person name="Kuees U."/>
            <person name="Lindquist E.A."/>
            <person name="Lucas S.M."/>
            <person name="Mago R."/>
            <person name="Mauceli E."/>
            <person name="Morin E."/>
            <person name="Murat C."/>
            <person name="Pangilinan J.L."/>
            <person name="Park R."/>
            <person name="Pearson M."/>
            <person name="Quesneville H."/>
            <person name="Rouhier N."/>
            <person name="Sakthikumar S."/>
            <person name="Salamov A.A."/>
            <person name="Schmutz J."/>
            <person name="Selles B."/>
            <person name="Shapiro H."/>
            <person name="Tanguay P."/>
            <person name="Tuskan G.A."/>
            <person name="Henrissat B."/>
            <person name="Van de Peer Y."/>
            <person name="Rouze P."/>
            <person name="Ellis J.G."/>
            <person name="Dodds P.N."/>
            <person name="Schein J.E."/>
            <person name="Zhong S."/>
            <person name="Hamelin R.C."/>
            <person name="Grigoriev I.V."/>
            <person name="Szabo L.J."/>
            <person name="Martin F."/>
        </authorList>
    </citation>
    <scope>NUCLEOTIDE SEQUENCE [LARGE SCALE GENOMIC DNA]</scope>
    <source>
        <strain evidence="3">98AG31 / pathotype 3-4-7</strain>
    </source>
</reference>
<dbReference type="EMBL" id="GL883340">
    <property type="protein sequence ID" value="EGF97077.1"/>
    <property type="molecule type" value="Genomic_DNA"/>
</dbReference>
<dbReference type="AlphaFoldDB" id="F4SE48"/>
<keyword evidence="3" id="KW-1185">Reference proteome</keyword>
<evidence type="ECO:0000313" key="2">
    <source>
        <dbReference type="EMBL" id="EGF97077.1"/>
    </source>
</evidence>
<gene>
    <name evidence="2" type="ORF">MELLADRAFT_88303</name>
</gene>
<dbReference type="Proteomes" id="UP000001072">
    <property type="component" value="Unassembled WGS sequence"/>
</dbReference>
<feature type="region of interest" description="Disordered" evidence="1">
    <location>
        <begin position="337"/>
        <end position="392"/>
    </location>
</feature>
<dbReference type="InParanoid" id="F4SE48"/>
<feature type="compositionally biased region" description="Basic and acidic residues" evidence="1">
    <location>
        <begin position="340"/>
        <end position="349"/>
    </location>
</feature>
<dbReference type="OrthoDB" id="2509501at2759"/>
<sequence>MLALMGNVTTFTLNKALGEIGGTRESGAYQKWLRYSKERRRHNMPAGGQTGILGARNKRLGELWTALPLDHRRVFHPPVFYALSGLSHSAVEGSDDEDEEPVQPLVLDPEERTHLQALYDELVCKERVAQDYAKMTAGIPDGPTLPDYNQKSKKCLERIHTQLHNESKNMDFAYYLLACSTHAETESSSSSPGWCKEFTSHQEMALYVNKKSNFGTVFAARVQGLSVAEAVAATIGGSTMVESEKSRKTDPGDKVKMDLAALLRSKFSKMIGYEHGFPRGPDPERILENKYLLKIIQLRGSKLPKEVLKLGFNGMNSRRKIWLEDVQAHLFKIVKMSSSHSDDEHEDHNNPGNSDSEQDVMMTQDIQNNLETDDLIGSEEEWNGLGEDFDEE</sequence>
<dbReference type="KEGG" id="mlr:MELLADRAFT_88303"/>
<protein>
    <submittedName>
        <fullName evidence="2">Uncharacterized protein</fullName>
    </submittedName>
</protein>
<dbReference type="HOGENOM" id="CLU_025212_2_0_1"/>
<dbReference type="RefSeq" id="XP_007419652.1">
    <property type="nucleotide sequence ID" value="XM_007419590.1"/>
</dbReference>